<gene>
    <name evidence="9" type="primary">eif2b</name>
</gene>
<dbReference type="Pfam" id="PF01873">
    <property type="entry name" value="eIF-5_eIF-2B"/>
    <property type="match status" value="1"/>
</dbReference>
<comment type="subunit">
    <text evidence="3 9">Heterotrimer composed of an alpha, a beta and a gamma chain.</text>
</comment>
<dbReference type="InterPro" id="IPR004458">
    <property type="entry name" value="TIF2_bsu_arc"/>
</dbReference>
<comment type="function">
    <text evidence="1 9">eIF-2 functions in the early steps of protein synthesis by forming a ternary complex with GTP and initiator tRNA.</text>
</comment>
<name>A0A075H3A1_9EURY</name>
<organism evidence="11">
    <name type="scientific">uncultured marine group II/III euryarchaeote KM3_46_H05</name>
    <dbReference type="NCBI Taxonomy" id="1456450"/>
    <lineage>
        <taxon>Archaea</taxon>
        <taxon>Methanobacteriati</taxon>
        <taxon>Methanobacteriota</taxon>
        <taxon>environmental samples</taxon>
    </lineage>
</organism>
<protein>
    <recommendedName>
        <fullName evidence="4 9">Translation initiation factor 2 subunit beta</fullName>
    </recommendedName>
    <alternativeName>
        <fullName evidence="7 9">aIF2-beta</fullName>
    </alternativeName>
    <alternativeName>
        <fullName evidence="8 9">eIF-2-beta</fullName>
    </alternativeName>
</protein>
<dbReference type="InterPro" id="IPR045196">
    <property type="entry name" value="IF2/IF5"/>
</dbReference>
<dbReference type="SUPFAM" id="SSF75689">
    <property type="entry name" value="Zinc-binding domain of translation initiation factor 2 beta"/>
    <property type="match status" value="1"/>
</dbReference>
<evidence type="ECO:0000259" key="10">
    <source>
        <dbReference type="SMART" id="SM00653"/>
    </source>
</evidence>
<dbReference type="InterPro" id="IPR016189">
    <property type="entry name" value="Transl_init_fac_IF2/IF5_N"/>
</dbReference>
<dbReference type="SMART" id="SM00653">
    <property type="entry name" value="eIF2B_5"/>
    <property type="match status" value="1"/>
</dbReference>
<keyword evidence="6 9" id="KW-0648">Protein biosynthesis</keyword>
<dbReference type="InterPro" id="IPR002735">
    <property type="entry name" value="Transl_init_fac_IF2/IF5_dom"/>
</dbReference>
<keyword evidence="5 9" id="KW-0396">Initiation factor</keyword>
<evidence type="ECO:0000256" key="4">
    <source>
        <dbReference type="ARBA" id="ARBA00022314"/>
    </source>
</evidence>
<evidence type="ECO:0000256" key="8">
    <source>
        <dbReference type="ARBA" id="ARBA00032408"/>
    </source>
</evidence>
<dbReference type="Gene3D" id="3.30.30.170">
    <property type="match status" value="1"/>
</dbReference>
<evidence type="ECO:0000256" key="5">
    <source>
        <dbReference type="ARBA" id="ARBA00022540"/>
    </source>
</evidence>
<evidence type="ECO:0000256" key="6">
    <source>
        <dbReference type="ARBA" id="ARBA00022917"/>
    </source>
</evidence>
<evidence type="ECO:0000313" key="11">
    <source>
        <dbReference type="EMBL" id="AIF10656.1"/>
    </source>
</evidence>
<comment type="similarity">
    <text evidence="2 9">Belongs to the eIF-2-beta/eIF-5 family.</text>
</comment>
<evidence type="ECO:0000256" key="3">
    <source>
        <dbReference type="ARBA" id="ARBA00011243"/>
    </source>
</evidence>
<dbReference type="PANTHER" id="PTHR23001:SF3">
    <property type="entry name" value="EUKARYOTIC TRANSLATION INITIATION FACTOR 2 SUBUNIT 2"/>
    <property type="match status" value="1"/>
</dbReference>
<accession>A0A075H3A1</accession>
<evidence type="ECO:0000256" key="7">
    <source>
        <dbReference type="ARBA" id="ARBA00031466"/>
    </source>
</evidence>
<reference evidence="11" key="1">
    <citation type="journal article" date="2014" name="Genome Biol. Evol.">
        <title>Pangenome evidence for extensive interdomain horizontal transfer affecting lineage core and shell genes in uncultured planktonic thaumarchaeota and euryarchaeota.</title>
        <authorList>
            <person name="Deschamps P."/>
            <person name="Zivanovic Y."/>
            <person name="Moreira D."/>
            <person name="Rodriguez-Valera F."/>
            <person name="Lopez-Garcia P."/>
        </authorList>
    </citation>
    <scope>NUCLEOTIDE SEQUENCE</scope>
</reference>
<proteinExistence type="inferred from homology"/>
<dbReference type="HAMAP" id="MF_00232">
    <property type="entry name" value="eIF_2_beta"/>
    <property type="match status" value="1"/>
</dbReference>
<feature type="domain" description="Translation initiation factor IF2/IF5" evidence="10">
    <location>
        <begin position="24"/>
        <end position="131"/>
    </location>
</feature>
<dbReference type="InterPro" id="IPR016190">
    <property type="entry name" value="Transl_init_fac_IF2/IF5_Zn-bd"/>
</dbReference>
<dbReference type="FunFam" id="3.30.30.170:FF:000001">
    <property type="entry name" value="Eukaryotic translation initiation factor 2 subunit"/>
    <property type="match status" value="1"/>
</dbReference>
<evidence type="ECO:0000256" key="1">
    <source>
        <dbReference type="ARBA" id="ARBA00003323"/>
    </source>
</evidence>
<dbReference type="EMBL" id="KF900897">
    <property type="protein sequence ID" value="AIF10656.1"/>
    <property type="molecule type" value="Genomic_DNA"/>
</dbReference>
<dbReference type="SUPFAM" id="SSF100966">
    <property type="entry name" value="Translation initiation factor 2 beta, aIF2beta, N-terminal domain"/>
    <property type="match status" value="1"/>
</dbReference>
<dbReference type="GO" id="GO:0003743">
    <property type="term" value="F:translation initiation factor activity"/>
    <property type="evidence" value="ECO:0007669"/>
    <property type="project" value="UniProtKB-UniRule"/>
</dbReference>
<evidence type="ECO:0000256" key="9">
    <source>
        <dbReference type="HAMAP-Rule" id="MF_00232"/>
    </source>
</evidence>
<sequence length="136" mass="15755">MTDFDYESLLDRARKNIPRDISSSARWKLPEPKVMIEGSQTIIRNFSEIVDMMDRDGNHVYHFLQNELGTSGSREEHRVLLKGRIPPKRIKEKLGNYVRTYVLCDQCNAPDTQFIKEDRTTLLKCQACGATRPVKL</sequence>
<dbReference type="NCBIfam" id="TIGR00311">
    <property type="entry name" value="aIF-2beta"/>
    <property type="match status" value="1"/>
</dbReference>
<dbReference type="NCBIfam" id="NF003067">
    <property type="entry name" value="PRK03988.1"/>
    <property type="match status" value="1"/>
</dbReference>
<dbReference type="PANTHER" id="PTHR23001">
    <property type="entry name" value="EUKARYOTIC TRANSLATION INITIATION FACTOR"/>
    <property type="match status" value="1"/>
</dbReference>
<evidence type="ECO:0000256" key="2">
    <source>
        <dbReference type="ARBA" id="ARBA00010397"/>
    </source>
</evidence>
<dbReference type="AlphaFoldDB" id="A0A075H3A1"/>